<evidence type="ECO:0000256" key="1">
    <source>
        <dbReference type="ARBA" id="ARBA00023015"/>
    </source>
</evidence>
<proteinExistence type="predicted"/>
<evidence type="ECO:0000259" key="4">
    <source>
        <dbReference type="PROSITE" id="PS51000"/>
    </source>
</evidence>
<dbReference type="SMART" id="SM01134">
    <property type="entry name" value="DeoRC"/>
    <property type="match status" value="1"/>
</dbReference>
<dbReference type="Gene3D" id="3.40.50.1360">
    <property type="match status" value="1"/>
</dbReference>
<comment type="caution">
    <text evidence="5">The sequence shown here is derived from an EMBL/GenBank/DDBJ whole genome shotgun (WGS) entry which is preliminary data.</text>
</comment>
<evidence type="ECO:0000313" key="6">
    <source>
        <dbReference type="Proteomes" id="UP000245762"/>
    </source>
</evidence>
<dbReference type="InterPro" id="IPR001034">
    <property type="entry name" value="DeoR_HTH"/>
</dbReference>
<keyword evidence="6" id="KW-1185">Reference proteome</keyword>
<keyword evidence="3" id="KW-0804">Transcription</keyword>
<dbReference type="PANTHER" id="PTHR30363:SF44">
    <property type="entry name" value="AGA OPERON TRANSCRIPTIONAL REPRESSOR-RELATED"/>
    <property type="match status" value="1"/>
</dbReference>
<keyword evidence="2" id="KW-0238">DNA-binding</keyword>
<dbReference type="Pfam" id="PF00455">
    <property type="entry name" value="DeoRC"/>
    <property type="match status" value="1"/>
</dbReference>
<evidence type="ECO:0000256" key="2">
    <source>
        <dbReference type="ARBA" id="ARBA00023125"/>
    </source>
</evidence>
<dbReference type="PROSITE" id="PS00894">
    <property type="entry name" value="HTH_DEOR_1"/>
    <property type="match status" value="1"/>
</dbReference>
<dbReference type="Gene3D" id="1.10.10.10">
    <property type="entry name" value="Winged helix-like DNA-binding domain superfamily/Winged helix DNA-binding domain"/>
    <property type="match status" value="1"/>
</dbReference>
<sequence>MLKEERHQVILNEVRIHNKVLLTDIAELVKVSPDTVRRDIKELHDANKLKRVHGGAISLGFNHYNYANREIYSLEKKSRIAEKAVSLLKDGQVVLLSGGTTNLEIARLIPPYLKITCFTPSLPIAVQLLPKPNIEIIFIGGKINKDSQITIGGGPIGVLSELKADICFLGVNSIHPSDGVTEFDWEIVQVKKAMINASKKVIVPSIFEKINSVQRYKICDVGSIDLLITELDKNDPLLKPYRKNLALL</sequence>
<protein>
    <submittedName>
        <fullName evidence="5">DeoR family transcriptional regulator</fullName>
    </submittedName>
</protein>
<dbReference type="SMART" id="SM00420">
    <property type="entry name" value="HTH_DEOR"/>
    <property type="match status" value="1"/>
</dbReference>
<dbReference type="PRINTS" id="PR00037">
    <property type="entry name" value="HTHLACR"/>
</dbReference>
<organism evidence="5 6">
    <name type="scientific">Flagellimonas aquimarina</name>
    <dbReference type="NCBI Taxonomy" id="2201895"/>
    <lineage>
        <taxon>Bacteria</taxon>
        <taxon>Pseudomonadati</taxon>
        <taxon>Bacteroidota</taxon>
        <taxon>Flavobacteriia</taxon>
        <taxon>Flavobacteriales</taxon>
        <taxon>Flavobacteriaceae</taxon>
        <taxon>Flagellimonas</taxon>
    </lineage>
</organism>
<keyword evidence="1" id="KW-0805">Transcription regulation</keyword>
<dbReference type="InterPro" id="IPR036388">
    <property type="entry name" value="WH-like_DNA-bd_sf"/>
</dbReference>
<gene>
    <name evidence="5" type="ORF">DKG77_08935</name>
</gene>
<dbReference type="InterPro" id="IPR037171">
    <property type="entry name" value="NagB/RpiA_transferase-like"/>
</dbReference>
<dbReference type="EMBL" id="QGEG01000002">
    <property type="protein sequence ID" value="PWL38388.1"/>
    <property type="molecule type" value="Genomic_DNA"/>
</dbReference>
<dbReference type="SUPFAM" id="SSF100950">
    <property type="entry name" value="NagB/RpiA/CoA transferase-like"/>
    <property type="match status" value="1"/>
</dbReference>
<dbReference type="InterPro" id="IPR014036">
    <property type="entry name" value="DeoR-like_C"/>
</dbReference>
<accession>A0A316KZ98</accession>
<evidence type="ECO:0000313" key="5">
    <source>
        <dbReference type="EMBL" id="PWL38388.1"/>
    </source>
</evidence>
<dbReference type="PANTHER" id="PTHR30363">
    <property type="entry name" value="HTH-TYPE TRANSCRIPTIONAL REGULATOR SRLR-RELATED"/>
    <property type="match status" value="1"/>
</dbReference>
<dbReference type="Pfam" id="PF08220">
    <property type="entry name" value="HTH_DeoR"/>
    <property type="match status" value="1"/>
</dbReference>
<evidence type="ECO:0000256" key="3">
    <source>
        <dbReference type="ARBA" id="ARBA00023163"/>
    </source>
</evidence>
<feature type="domain" description="HTH deoR-type" evidence="4">
    <location>
        <begin position="3"/>
        <end position="58"/>
    </location>
</feature>
<dbReference type="SUPFAM" id="SSF46785">
    <property type="entry name" value="Winged helix' DNA-binding domain"/>
    <property type="match status" value="1"/>
</dbReference>
<dbReference type="RefSeq" id="WP_109662295.1">
    <property type="nucleotide sequence ID" value="NZ_QGEG01000002.1"/>
</dbReference>
<dbReference type="InterPro" id="IPR036390">
    <property type="entry name" value="WH_DNA-bd_sf"/>
</dbReference>
<dbReference type="InterPro" id="IPR018356">
    <property type="entry name" value="Tscrpt_reg_HTH_DeoR_CS"/>
</dbReference>
<dbReference type="AlphaFoldDB" id="A0A316KZ98"/>
<dbReference type="InterPro" id="IPR050313">
    <property type="entry name" value="Carb_Metab_HTH_regulators"/>
</dbReference>
<dbReference type="Proteomes" id="UP000245762">
    <property type="component" value="Unassembled WGS sequence"/>
</dbReference>
<dbReference type="GO" id="GO:0003677">
    <property type="term" value="F:DNA binding"/>
    <property type="evidence" value="ECO:0007669"/>
    <property type="project" value="UniProtKB-KW"/>
</dbReference>
<dbReference type="GO" id="GO:0003700">
    <property type="term" value="F:DNA-binding transcription factor activity"/>
    <property type="evidence" value="ECO:0007669"/>
    <property type="project" value="InterPro"/>
</dbReference>
<dbReference type="OrthoDB" id="9798651at2"/>
<name>A0A316KZ98_9FLAO</name>
<dbReference type="PROSITE" id="PS51000">
    <property type="entry name" value="HTH_DEOR_2"/>
    <property type="match status" value="1"/>
</dbReference>
<reference evidence="5 6" key="1">
    <citation type="submission" date="2018-05" db="EMBL/GenBank/DDBJ databases">
        <title>Complete genome sequence of Flagellimonas aquimarina ECD12 isolated from seaweed Ecklonia cava.</title>
        <authorList>
            <person name="Choi S."/>
            <person name="Seong C."/>
        </authorList>
    </citation>
    <scope>NUCLEOTIDE SEQUENCE [LARGE SCALE GENOMIC DNA]</scope>
    <source>
        <strain evidence="5 6">ECD12</strain>
    </source>
</reference>